<keyword evidence="4 8" id="KW-0479">Metal-binding</keyword>
<keyword evidence="8" id="KW-0539">Nucleus</keyword>
<evidence type="ECO:0000256" key="2">
    <source>
        <dbReference type="ARBA" id="ARBA00005533"/>
    </source>
</evidence>
<dbReference type="Pfam" id="PF08774">
    <property type="entry name" value="VRR_NUC"/>
    <property type="match status" value="1"/>
</dbReference>
<keyword evidence="7 8" id="KW-0464">Manganese</keyword>
<dbReference type="InterPro" id="IPR049126">
    <property type="entry name" value="FAN1-like_TPR"/>
</dbReference>
<reference evidence="12" key="2">
    <citation type="submission" date="2015-01" db="EMBL/GenBank/DDBJ databases">
        <title>Evolutionary Origins and Diversification of the Mycorrhizal Mutualists.</title>
        <authorList>
            <consortium name="DOE Joint Genome Institute"/>
            <consortium name="Mycorrhizal Genomics Consortium"/>
            <person name="Kohler A."/>
            <person name="Kuo A."/>
            <person name="Nagy L.G."/>
            <person name="Floudas D."/>
            <person name="Copeland A."/>
            <person name="Barry K.W."/>
            <person name="Cichocki N."/>
            <person name="Veneault-Fourrey C."/>
            <person name="LaButti K."/>
            <person name="Lindquist E.A."/>
            <person name="Lipzen A."/>
            <person name="Lundell T."/>
            <person name="Morin E."/>
            <person name="Murat C."/>
            <person name="Riley R."/>
            <person name="Ohm R."/>
            <person name="Sun H."/>
            <person name="Tunlid A."/>
            <person name="Henrissat B."/>
            <person name="Grigoriev I.V."/>
            <person name="Hibbett D.S."/>
            <person name="Martin F."/>
        </authorList>
    </citation>
    <scope>NUCLEOTIDE SEQUENCE [LARGE SCALE GENOMIC DNA]</scope>
    <source>
        <strain evidence="12">h7</strain>
    </source>
</reference>
<dbReference type="Proteomes" id="UP000053424">
    <property type="component" value="Unassembled WGS sequence"/>
</dbReference>
<keyword evidence="8" id="KW-0234">DNA repair</keyword>
<reference evidence="11 12" key="1">
    <citation type="submission" date="2014-04" db="EMBL/GenBank/DDBJ databases">
        <authorList>
            <consortium name="DOE Joint Genome Institute"/>
            <person name="Kuo A."/>
            <person name="Gay G."/>
            <person name="Dore J."/>
            <person name="Kohler A."/>
            <person name="Nagy L.G."/>
            <person name="Floudas D."/>
            <person name="Copeland A."/>
            <person name="Barry K.W."/>
            <person name="Cichocki N."/>
            <person name="Veneault-Fourrey C."/>
            <person name="LaButti K."/>
            <person name="Lindquist E.A."/>
            <person name="Lipzen A."/>
            <person name="Lundell T."/>
            <person name="Morin E."/>
            <person name="Murat C."/>
            <person name="Sun H."/>
            <person name="Tunlid A."/>
            <person name="Henrissat B."/>
            <person name="Grigoriev I.V."/>
            <person name="Hibbett D.S."/>
            <person name="Martin F."/>
            <person name="Nordberg H.P."/>
            <person name="Cantor M.N."/>
            <person name="Hua S.X."/>
        </authorList>
    </citation>
    <scope>NUCLEOTIDE SEQUENCE [LARGE SCALE GENOMIC DNA]</scope>
    <source>
        <strain evidence="12">h7</strain>
    </source>
</reference>
<dbReference type="EC" id="3.1.4.1" evidence="8"/>
<keyword evidence="12" id="KW-1185">Reference proteome</keyword>
<comment type="catalytic activity">
    <reaction evidence="1 8">
        <text>Hydrolytically removes 5'-nucleotides successively from the 3'-hydroxy termini of 3'-hydroxy-terminated oligonucleotides.</text>
        <dbReference type="EC" id="3.1.4.1"/>
    </reaction>
</comment>
<dbReference type="GO" id="GO:0005634">
    <property type="term" value="C:nucleus"/>
    <property type="evidence" value="ECO:0007669"/>
    <property type="project" value="UniProtKB-SubCell"/>
</dbReference>
<feature type="domain" description="VRR-NUC" evidence="10">
    <location>
        <begin position="824"/>
        <end position="924"/>
    </location>
</feature>
<dbReference type="GO" id="GO:0070336">
    <property type="term" value="F:flap-structured DNA binding"/>
    <property type="evidence" value="ECO:0007669"/>
    <property type="project" value="TreeGrafter"/>
</dbReference>
<evidence type="ECO:0000256" key="8">
    <source>
        <dbReference type="RuleBase" id="RU365033"/>
    </source>
</evidence>
<dbReference type="OrthoDB" id="76364at2759"/>
<sequence length="1045" mass="118934">MPKRLIQQLIFGGHVSPNPQSVEEDFEQLDEKRGDGRESAYVTVLEQTFRTVIENEPGLLSSQEVDTLEVFGKLAYNARYCLARLVLRKPNQWYAISSLDKYKQEIGEDGLLVAIQDLCKPFSVLMMKSEPCDTTTRDPIPKTESLDQNIPMDVKKEDDLEVIDLTFDTDDEGDVKPDVGLLNQSISTFWANNASSSKLPPQPMAGAPHLQEDPIQSLLRSNPADEVPLDFFCEDETKMSLPEILDRLNKEQLTKLVKVMKCKLKSGQSKKADLIHCLLFNAATQSVLNFTPAPKGKGKGKAKDDGMRQTTLPFQSSRKGSDKKTNQEVRLTEMALKLLGKCVRVNFGFYRLVRRLHIICYRETEHPTALLLPGLLTTFKKRVYTCYNTSRSKDVWESRLDLLEYEKALELEMLLGDLMDPDPPAQKATTKTPAPRASHLFVTPARKFATPLKTPSTVHQPETPGSAIVKEEDLRELVRNLRDDTAEIDEFLVIEEKKEEKMKANLEEWLFPKWQDLLATRSAQEPRAKAAALERFDTGHVYTRMVHKATKALGPLKSYDLELKVLHALLGQKIWMRGKRARWYERRAIVQGHLTRQAEGIDTKHGLLWQTMEGIKEALLDEDTGIVWRPSLVNRLMGLEKRLKIPSEDRSRCAGELRKAREVHLIAERVEPMLLDSLGRPINVLDNPPELNLHAFMQVTKTIVPEDKKPGLTPPAKKAGGKSSWHGRKEIVNVETRALEHYEDEGFKGFHSETRLLTTIFGLLFWDVVFADVPGAFETSFQSAPLDMFEETFYYARKELVDKRLAEIRDGRGIEIFQRHDGMYREKKTWCLCVSWDMCSSEDLHEILSCIGHESLAIICQLFCEDYRGRSSGGPDLFVWNSELRSCKFVEVKGPGDIARENQKFWFDSLLSANIDVEICHVIDKNAKPSTSSKKRKAKTPSSVSNRKGKKATRAKHGAEEEEDYDQLDLTPEDGVEGHLFTPLHPTPPEKRRRIAEAGHQRLEENQEPFFPAYNRASPSYLKHTVSPVRHRMEVLISSPSKALR</sequence>
<feature type="compositionally biased region" description="Basic residues" evidence="9">
    <location>
        <begin position="947"/>
        <end position="956"/>
    </location>
</feature>
<keyword evidence="5 8" id="KW-0378">Hydrolase</keyword>
<dbReference type="Pfam" id="PF21170">
    <property type="entry name" value="FAN1_TPR"/>
    <property type="match status" value="1"/>
</dbReference>
<feature type="compositionally biased region" description="Acidic residues" evidence="9">
    <location>
        <begin position="960"/>
        <end position="975"/>
    </location>
</feature>
<dbReference type="SMART" id="SM00990">
    <property type="entry name" value="VRR_NUC"/>
    <property type="match status" value="1"/>
</dbReference>
<dbReference type="InterPro" id="IPR014883">
    <property type="entry name" value="VRR_NUC"/>
</dbReference>
<keyword evidence="6 8" id="KW-0460">Magnesium</keyword>
<gene>
    <name evidence="11" type="ORF">M413DRAFT_20952</name>
</gene>
<dbReference type="InterPro" id="IPR033315">
    <property type="entry name" value="Fan1-like"/>
</dbReference>
<dbReference type="PANTHER" id="PTHR15749:SF4">
    <property type="entry name" value="FANCONI-ASSOCIATED NUCLEASE 1"/>
    <property type="match status" value="1"/>
</dbReference>
<evidence type="ECO:0000256" key="3">
    <source>
        <dbReference type="ARBA" id="ARBA00022722"/>
    </source>
</evidence>
<comment type="subcellular location">
    <subcellularLocation>
        <location evidence="8">Nucleus</location>
    </subcellularLocation>
</comment>
<proteinExistence type="inferred from homology"/>
<evidence type="ECO:0000256" key="6">
    <source>
        <dbReference type="ARBA" id="ARBA00022842"/>
    </source>
</evidence>
<dbReference type="Gene3D" id="3.40.1350.10">
    <property type="match status" value="1"/>
</dbReference>
<dbReference type="HOGENOM" id="CLU_005116_0_0_1"/>
<dbReference type="GO" id="GO:0008409">
    <property type="term" value="F:5'-3' exonuclease activity"/>
    <property type="evidence" value="ECO:0007669"/>
    <property type="project" value="TreeGrafter"/>
</dbReference>
<dbReference type="PANTHER" id="PTHR15749">
    <property type="entry name" value="FANCONI-ASSOCIATED NUCLEASE 1"/>
    <property type="match status" value="1"/>
</dbReference>
<evidence type="ECO:0000313" key="12">
    <source>
        <dbReference type="Proteomes" id="UP000053424"/>
    </source>
</evidence>
<dbReference type="AlphaFoldDB" id="A0A0C3CWT8"/>
<evidence type="ECO:0000256" key="9">
    <source>
        <dbReference type="SAM" id="MobiDB-lite"/>
    </source>
</evidence>
<dbReference type="STRING" id="686832.A0A0C3CWT8"/>
<keyword evidence="8" id="KW-0227">DNA damage</keyword>
<keyword evidence="3 8" id="KW-0540">Nuclease</keyword>
<protein>
    <recommendedName>
        <fullName evidence="8">Fanconi-associated nuclease</fullName>
        <ecNumber evidence="8">3.1.4.1</ecNumber>
    </recommendedName>
</protein>
<evidence type="ECO:0000256" key="1">
    <source>
        <dbReference type="ARBA" id="ARBA00000983"/>
    </source>
</evidence>
<dbReference type="CDD" id="cd22326">
    <property type="entry name" value="FAN1-like"/>
    <property type="match status" value="1"/>
</dbReference>
<organism evidence="11 12">
    <name type="scientific">Hebeloma cylindrosporum</name>
    <dbReference type="NCBI Taxonomy" id="76867"/>
    <lineage>
        <taxon>Eukaryota</taxon>
        <taxon>Fungi</taxon>
        <taxon>Dikarya</taxon>
        <taxon>Basidiomycota</taxon>
        <taxon>Agaricomycotina</taxon>
        <taxon>Agaricomycetes</taxon>
        <taxon>Agaricomycetidae</taxon>
        <taxon>Agaricales</taxon>
        <taxon>Agaricineae</taxon>
        <taxon>Hymenogastraceae</taxon>
        <taxon>Hebeloma</taxon>
    </lineage>
</organism>
<feature type="compositionally biased region" description="Polar residues" evidence="9">
    <location>
        <begin position="308"/>
        <end position="318"/>
    </location>
</feature>
<dbReference type="GO" id="GO:0036297">
    <property type="term" value="P:interstrand cross-link repair"/>
    <property type="evidence" value="ECO:0007669"/>
    <property type="project" value="InterPro"/>
</dbReference>
<dbReference type="GO" id="GO:0046872">
    <property type="term" value="F:metal ion binding"/>
    <property type="evidence" value="ECO:0007669"/>
    <property type="project" value="UniProtKB-KW"/>
</dbReference>
<evidence type="ECO:0000256" key="5">
    <source>
        <dbReference type="ARBA" id="ARBA00022801"/>
    </source>
</evidence>
<dbReference type="InterPro" id="IPR049132">
    <property type="entry name" value="FAN1-like_euk"/>
</dbReference>
<accession>A0A0C3CWT8</accession>
<name>A0A0C3CWT8_HEBCY</name>
<dbReference type="EMBL" id="KN831768">
    <property type="protein sequence ID" value="KIM48589.1"/>
    <property type="molecule type" value="Genomic_DNA"/>
</dbReference>
<feature type="region of interest" description="Disordered" evidence="9">
    <location>
        <begin position="291"/>
        <end position="326"/>
    </location>
</feature>
<comment type="cofactor">
    <cofactor evidence="8">
        <name>Mg(2+)</name>
        <dbReference type="ChEBI" id="CHEBI:18420"/>
    </cofactor>
    <cofactor evidence="8">
        <name>Mn(2+)</name>
        <dbReference type="ChEBI" id="CHEBI:29035"/>
    </cofactor>
</comment>
<evidence type="ECO:0000259" key="10">
    <source>
        <dbReference type="SMART" id="SM00990"/>
    </source>
</evidence>
<comment type="function">
    <text evidence="8">Nuclease required for the repair of DNA interstrand cross-links (ICL). Acts as a 5'-3' exonuclease that anchors at a cut end of DNA and cleaves DNA successively at every third nucleotide, allowing to excise an ICL from one strand through flanking incisions.</text>
</comment>
<dbReference type="GO" id="GO:0004528">
    <property type="term" value="F:phosphodiesterase I activity"/>
    <property type="evidence" value="ECO:0007669"/>
    <property type="project" value="UniProtKB-EC"/>
</dbReference>
<dbReference type="GO" id="GO:0017108">
    <property type="term" value="F:5'-flap endonuclease activity"/>
    <property type="evidence" value="ECO:0007669"/>
    <property type="project" value="TreeGrafter"/>
</dbReference>
<evidence type="ECO:0000313" key="11">
    <source>
        <dbReference type="EMBL" id="KIM48589.1"/>
    </source>
</evidence>
<evidence type="ECO:0000256" key="7">
    <source>
        <dbReference type="ARBA" id="ARBA00023211"/>
    </source>
</evidence>
<evidence type="ECO:0000256" key="4">
    <source>
        <dbReference type="ARBA" id="ARBA00022723"/>
    </source>
</evidence>
<feature type="region of interest" description="Disordered" evidence="9">
    <location>
        <begin position="928"/>
        <end position="990"/>
    </location>
</feature>
<dbReference type="InterPro" id="IPR011856">
    <property type="entry name" value="tRNA_endonuc-like_dom_sf"/>
</dbReference>
<comment type="similarity">
    <text evidence="2 8">Belongs to the FAN1 family.</text>
</comment>